<evidence type="ECO:0000256" key="1">
    <source>
        <dbReference type="SAM" id="SignalP"/>
    </source>
</evidence>
<protein>
    <submittedName>
        <fullName evidence="2">Uncharacterized protein</fullName>
    </submittedName>
</protein>
<gene>
    <name evidence="2" type="ORF">HMPREF9436_00716</name>
</gene>
<dbReference type="HOGENOM" id="CLU_1213329_0_0_9"/>
<organism evidence="2 3">
    <name type="scientific">Faecalibacterium cf. prausnitzii KLE1255</name>
    <dbReference type="NCBI Taxonomy" id="748224"/>
    <lineage>
        <taxon>Bacteria</taxon>
        <taxon>Bacillati</taxon>
        <taxon>Bacillota</taxon>
        <taxon>Clostridia</taxon>
        <taxon>Eubacteriales</taxon>
        <taxon>Oscillospiraceae</taxon>
        <taxon>Faecalibacterium</taxon>
    </lineage>
</organism>
<dbReference type="BioCyc" id="FCF748224-HMP:GTSS-3145-MONOMER"/>
<accession>E2ZGD1</accession>
<feature type="signal peptide" evidence="1">
    <location>
        <begin position="1"/>
        <end position="25"/>
    </location>
</feature>
<name>E2ZGD1_9FIRM</name>
<dbReference type="eggNOG" id="ENOG5032YMG">
    <property type="taxonomic scope" value="Bacteria"/>
</dbReference>
<feature type="chain" id="PRO_5039043089" evidence="1">
    <location>
        <begin position="26"/>
        <end position="228"/>
    </location>
</feature>
<dbReference type="Proteomes" id="UP000006028">
    <property type="component" value="Unassembled WGS sequence"/>
</dbReference>
<comment type="caution">
    <text evidence="2">The sequence shown here is derived from an EMBL/GenBank/DDBJ whole genome shotgun (WGS) entry which is preliminary data.</text>
</comment>
<reference evidence="2 3" key="1">
    <citation type="submission" date="2010-08" db="EMBL/GenBank/DDBJ databases">
        <authorList>
            <person name="Weinstock G."/>
            <person name="Sodergren E."/>
            <person name="Clifton S."/>
            <person name="Fulton L."/>
            <person name="Fulton B."/>
            <person name="Courtney L."/>
            <person name="Fronick C."/>
            <person name="Harrison M."/>
            <person name="Strong C."/>
            <person name="Farmer C."/>
            <person name="Delahaunty K."/>
            <person name="Markovic C."/>
            <person name="Hall O."/>
            <person name="Minx P."/>
            <person name="Tomlinson C."/>
            <person name="Mitreva M."/>
            <person name="Hou S."/>
            <person name="Chen J."/>
            <person name="Wollam A."/>
            <person name="Pepin K.H."/>
            <person name="Johnson M."/>
            <person name="Bhonagiri V."/>
            <person name="Zhang X."/>
            <person name="Suruliraj S."/>
            <person name="Warren W."/>
            <person name="Chinwalla A."/>
            <person name="Mardis E.R."/>
            <person name="Wilson R.K."/>
        </authorList>
    </citation>
    <scope>NUCLEOTIDE SEQUENCE [LARGE SCALE GENOMIC DNA]</scope>
    <source>
        <strain evidence="2 3">KLE1255</strain>
    </source>
</reference>
<evidence type="ECO:0000313" key="3">
    <source>
        <dbReference type="Proteomes" id="UP000006028"/>
    </source>
</evidence>
<dbReference type="RefSeq" id="WP_005939299.1">
    <property type="nucleotide sequence ID" value="NZ_GL538273.1"/>
</dbReference>
<dbReference type="EMBL" id="AECU01000062">
    <property type="protein sequence ID" value="EFQ07758.1"/>
    <property type="molecule type" value="Genomic_DNA"/>
</dbReference>
<evidence type="ECO:0000313" key="2">
    <source>
        <dbReference type="EMBL" id="EFQ07758.1"/>
    </source>
</evidence>
<dbReference type="AlphaFoldDB" id="E2ZGD1"/>
<dbReference type="InterPro" id="IPR046350">
    <property type="entry name" value="Cystatin_sf"/>
</dbReference>
<dbReference type="SUPFAM" id="SSF54403">
    <property type="entry name" value="Cystatin/monellin"/>
    <property type="match status" value="1"/>
</dbReference>
<sequence>MKKTVSVCMTAVMALSLLAGGAVQAYALSAETVEPVSAVAEENCISSSWKRASDPALTEKVRKVFDKAFEGLEGVSYTPVALLASCTTSSGIQYRILCKATVVVPGAQEEYVVVTLQRGWLGKAEILDIGDPLCLTNLDYKEDAVGSWQEAESPAMTEEATAAFNKATEGFVPVALLSTQTVAGTNYRILCEATTVYPGAEMHYAVVNVYESLEGNANIISVTDGYVS</sequence>
<keyword evidence="1" id="KW-0732">Signal</keyword>
<proteinExistence type="predicted"/>
<dbReference type="Gene3D" id="3.10.450.10">
    <property type="match status" value="1"/>
</dbReference>